<keyword evidence="2" id="KW-1185">Reference proteome</keyword>
<gene>
    <name evidence="1" type="ORF">PVK06_023254</name>
</gene>
<proteinExistence type="predicted"/>
<evidence type="ECO:0000313" key="2">
    <source>
        <dbReference type="Proteomes" id="UP001358586"/>
    </source>
</evidence>
<evidence type="ECO:0000313" key="1">
    <source>
        <dbReference type="EMBL" id="KAK5818319.1"/>
    </source>
</evidence>
<organism evidence="1 2">
    <name type="scientific">Gossypium arboreum</name>
    <name type="common">Tree cotton</name>
    <name type="synonym">Gossypium nanking</name>
    <dbReference type="NCBI Taxonomy" id="29729"/>
    <lineage>
        <taxon>Eukaryota</taxon>
        <taxon>Viridiplantae</taxon>
        <taxon>Streptophyta</taxon>
        <taxon>Embryophyta</taxon>
        <taxon>Tracheophyta</taxon>
        <taxon>Spermatophyta</taxon>
        <taxon>Magnoliopsida</taxon>
        <taxon>eudicotyledons</taxon>
        <taxon>Gunneridae</taxon>
        <taxon>Pentapetalae</taxon>
        <taxon>rosids</taxon>
        <taxon>malvids</taxon>
        <taxon>Malvales</taxon>
        <taxon>Malvaceae</taxon>
        <taxon>Malvoideae</taxon>
        <taxon>Gossypium</taxon>
    </lineage>
</organism>
<dbReference type="Proteomes" id="UP001358586">
    <property type="component" value="Chromosome 7"/>
</dbReference>
<protein>
    <submittedName>
        <fullName evidence="1">Uncharacterized protein</fullName>
    </submittedName>
</protein>
<name>A0ABR0PAN9_GOSAR</name>
<reference evidence="1 2" key="1">
    <citation type="submission" date="2023-03" db="EMBL/GenBank/DDBJ databases">
        <title>WGS of Gossypium arboreum.</title>
        <authorList>
            <person name="Yu D."/>
        </authorList>
    </citation>
    <scope>NUCLEOTIDE SEQUENCE [LARGE SCALE GENOMIC DNA]</scope>
    <source>
        <tissue evidence="1">Leaf</tissue>
    </source>
</reference>
<dbReference type="EMBL" id="JARKNE010000007">
    <property type="protein sequence ID" value="KAK5818319.1"/>
    <property type="molecule type" value="Genomic_DNA"/>
</dbReference>
<comment type="caution">
    <text evidence="1">The sequence shown here is derived from an EMBL/GenBank/DDBJ whole genome shotgun (WGS) entry which is preliminary data.</text>
</comment>
<accession>A0ABR0PAN9</accession>
<sequence>MGSLVILDKEDLCEAFLEKVSNKFYGGWIDMKWLKTNLKDLLLNASDVVKEQYARAFILRLIRGILMPDKC</sequence>